<dbReference type="AlphaFoldDB" id="A0A0L6JVR0"/>
<dbReference type="OrthoDB" id="2649716at2"/>
<evidence type="ECO:0000313" key="1">
    <source>
        <dbReference type="EMBL" id="KNY29522.1"/>
    </source>
</evidence>
<dbReference type="STRING" id="398512.Bccel_4796"/>
<proteinExistence type="predicted"/>
<sequence>MKVFKKKIREITVNGIQFYFIVIENSHDVTFRSYPKSLKSSCFEAYFDWKDTWDITLYKPSVASKLIKYALDNGWHCLEPNQHLKIHYDCTLTNLDIKD</sequence>
<dbReference type="eggNOG" id="ENOG5033G5M">
    <property type="taxonomic scope" value="Bacteria"/>
</dbReference>
<dbReference type="EMBL" id="LGTC01000001">
    <property type="protein sequence ID" value="KNY29522.1"/>
    <property type="molecule type" value="Genomic_DNA"/>
</dbReference>
<reference evidence="2" key="1">
    <citation type="submission" date="2015-07" db="EMBL/GenBank/DDBJ databases">
        <title>Near-Complete Genome Sequence of the Cellulolytic Bacterium Bacteroides (Pseudobacteroides) cellulosolvens ATCC 35603.</title>
        <authorList>
            <person name="Dassa B."/>
            <person name="Utturkar S.M."/>
            <person name="Klingeman D.M."/>
            <person name="Hurt R.A."/>
            <person name="Keller M."/>
            <person name="Xu J."/>
            <person name="Reddy Y.H.K."/>
            <person name="Borovok I."/>
            <person name="Grinberg I.R."/>
            <person name="Lamed R."/>
            <person name="Zhivin O."/>
            <person name="Bayer E.A."/>
            <person name="Brown S.D."/>
        </authorList>
    </citation>
    <scope>NUCLEOTIDE SEQUENCE [LARGE SCALE GENOMIC DNA]</scope>
    <source>
        <strain evidence="2">DSM 2933</strain>
    </source>
</reference>
<keyword evidence="2" id="KW-1185">Reference proteome</keyword>
<dbReference type="Proteomes" id="UP000036923">
    <property type="component" value="Unassembled WGS sequence"/>
</dbReference>
<evidence type="ECO:0000313" key="2">
    <source>
        <dbReference type="Proteomes" id="UP000036923"/>
    </source>
</evidence>
<protein>
    <submittedName>
        <fullName evidence="1">Uncharacterized protein</fullName>
    </submittedName>
</protein>
<name>A0A0L6JVR0_9FIRM</name>
<accession>A0A0L6JVR0</accession>
<dbReference type="RefSeq" id="WP_036935436.1">
    <property type="nucleotide sequence ID" value="NZ_JQKC01000001.1"/>
</dbReference>
<comment type="caution">
    <text evidence="1">The sequence shown here is derived from an EMBL/GenBank/DDBJ whole genome shotgun (WGS) entry which is preliminary data.</text>
</comment>
<gene>
    <name evidence="1" type="ORF">Bccel_4796</name>
</gene>
<organism evidence="1 2">
    <name type="scientific">Pseudobacteroides cellulosolvens ATCC 35603 = DSM 2933</name>
    <dbReference type="NCBI Taxonomy" id="398512"/>
    <lineage>
        <taxon>Bacteria</taxon>
        <taxon>Bacillati</taxon>
        <taxon>Bacillota</taxon>
        <taxon>Clostridia</taxon>
        <taxon>Eubacteriales</taxon>
        <taxon>Oscillospiraceae</taxon>
        <taxon>Pseudobacteroides</taxon>
    </lineage>
</organism>